<feature type="compositionally biased region" description="Basic and acidic residues" evidence="1">
    <location>
        <begin position="138"/>
        <end position="147"/>
    </location>
</feature>
<evidence type="ECO:0000256" key="1">
    <source>
        <dbReference type="SAM" id="MobiDB-lite"/>
    </source>
</evidence>
<comment type="caution">
    <text evidence="2">The sequence shown here is derived from an EMBL/GenBank/DDBJ whole genome shotgun (WGS) entry which is preliminary data.</text>
</comment>
<reference evidence="2 3" key="1">
    <citation type="journal article" date="2023" name="Plants (Basel)">
        <title>Bridging the Gap: Combining Genomics and Transcriptomics Approaches to Understand Stylosanthes scabra, an Orphan Legume from the Brazilian Caatinga.</title>
        <authorList>
            <person name="Ferreira-Neto J.R.C."/>
            <person name="da Silva M.D."/>
            <person name="Binneck E."/>
            <person name="de Melo N.F."/>
            <person name="da Silva R.H."/>
            <person name="de Melo A.L.T.M."/>
            <person name="Pandolfi V."/>
            <person name="Bustamante F.O."/>
            <person name="Brasileiro-Vidal A.C."/>
            <person name="Benko-Iseppon A.M."/>
        </authorList>
    </citation>
    <scope>NUCLEOTIDE SEQUENCE [LARGE SCALE GENOMIC DNA]</scope>
    <source>
        <tissue evidence="2">Leaves</tissue>
    </source>
</reference>
<sequence length="147" mass="16768">MHQDLLIMILTQRYSIPVGGIIQILDGAIKEIKDRRTTTIISSNNQHLLCNQMHIKSLLNWRLLFRNYLNQLLNLLIKLKASCKKQKLTSKLGSFNSKLGSPSWSDCNERPPNTLRSNTIPNPKEECKATNLRSGKQVGKELEEPTE</sequence>
<proteinExistence type="predicted"/>
<name>A0ABU6TVI7_9FABA</name>
<accession>A0ABU6TVI7</accession>
<gene>
    <name evidence="2" type="ORF">PIB30_092581</name>
</gene>
<dbReference type="Proteomes" id="UP001341840">
    <property type="component" value="Unassembled WGS sequence"/>
</dbReference>
<organism evidence="2 3">
    <name type="scientific">Stylosanthes scabra</name>
    <dbReference type="NCBI Taxonomy" id="79078"/>
    <lineage>
        <taxon>Eukaryota</taxon>
        <taxon>Viridiplantae</taxon>
        <taxon>Streptophyta</taxon>
        <taxon>Embryophyta</taxon>
        <taxon>Tracheophyta</taxon>
        <taxon>Spermatophyta</taxon>
        <taxon>Magnoliopsida</taxon>
        <taxon>eudicotyledons</taxon>
        <taxon>Gunneridae</taxon>
        <taxon>Pentapetalae</taxon>
        <taxon>rosids</taxon>
        <taxon>fabids</taxon>
        <taxon>Fabales</taxon>
        <taxon>Fabaceae</taxon>
        <taxon>Papilionoideae</taxon>
        <taxon>50 kb inversion clade</taxon>
        <taxon>dalbergioids sensu lato</taxon>
        <taxon>Dalbergieae</taxon>
        <taxon>Pterocarpus clade</taxon>
        <taxon>Stylosanthes</taxon>
    </lineage>
</organism>
<dbReference type="EMBL" id="JASCZI010092540">
    <property type="protein sequence ID" value="MED6152487.1"/>
    <property type="molecule type" value="Genomic_DNA"/>
</dbReference>
<feature type="non-terminal residue" evidence="2">
    <location>
        <position position="147"/>
    </location>
</feature>
<feature type="compositionally biased region" description="Polar residues" evidence="1">
    <location>
        <begin position="95"/>
        <end position="106"/>
    </location>
</feature>
<evidence type="ECO:0000313" key="2">
    <source>
        <dbReference type="EMBL" id="MED6152487.1"/>
    </source>
</evidence>
<evidence type="ECO:0000313" key="3">
    <source>
        <dbReference type="Proteomes" id="UP001341840"/>
    </source>
</evidence>
<feature type="region of interest" description="Disordered" evidence="1">
    <location>
        <begin position="95"/>
        <end position="147"/>
    </location>
</feature>
<keyword evidence="3" id="KW-1185">Reference proteome</keyword>
<protein>
    <submittedName>
        <fullName evidence="2">Uncharacterized protein</fullName>
    </submittedName>
</protein>